<keyword evidence="4" id="KW-0804">Transcription</keyword>
<evidence type="ECO:0000256" key="4">
    <source>
        <dbReference type="ARBA" id="ARBA00023163"/>
    </source>
</evidence>
<dbReference type="GO" id="GO:0003677">
    <property type="term" value="F:DNA binding"/>
    <property type="evidence" value="ECO:0007669"/>
    <property type="project" value="InterPro"/>
</dbReference>
<dbReference type="NCBIfam" id="TIGR02937">
    <property type="entry name" value="sigma70-ECF"/>
    <property type="match status" value="1"/>
</dbReference>
<keyword evidence="3" id="KW-0731">Sigma factor</keyword>
<dbReference type="PANTHER" id="PTHR43133:SF51">
    <property type="entry name" value="RNA POLYMERASE SIGMA FACTOR"/>
    <property type="match status" value="1"/>
</dbReference>
<dbReference type="STRING" id="36842.SAMN02194393_04751"/>
<dbReference type="EMBL" id="FUZT01000016">
    <property type="protein sequence ID" value="SKC87816.1"/>
    <property type="molecule type" value="Genomic_DNA"/>
</dbReference>
<feature type="domain" description="RNA polymerase sigma-70 region 2" evidence="5">
    <location>
        <begin position="23"/>
        <end position="89"/>
    </location>
</feature>
<gene>
    <name evidence="7" type="ORF">SAMN02194393_04751</name>
</gene>
<dbReference type="GO" id="GO:0016987">
    <property type="term" value="F:sigma factor activity"/>
    <property type="evidence" value="ECO:0007669"/>
    <property type="project" value="UniProtKB-KW"/>
</dbReference>
<feature type="domain" description="RNA polymerase sigma factor 70 region 4 type 2" evidence="6">
    <location>
        <begin position="123"/>
        <end position="174"/>
    </location>
</feature>
<dbReference type="InterPro" id="IPR039425">
    <property type="entry name" value="RNA_pol_sigma-70-like"/>
</dbReference>
<dbReference type="SUPFAM" id="SSF88659">
    <property type="entry name" value="Sigma3 and sigma4 domains of RNA polymerase sigma factors"/>
    <property type="match status" value="1"/>
</dbReference>
<dbReference type="CDD" id="cd06171">
    <property type="entry name" value="Sigma70_r4"/>
    <property type="match status" value="1"/>
</dbReference>
<dbReference type="Gene3D" id="1.10.10.10">
    <property type="entry name" value="Winged helix-like DNA-binding domain superfamily/Winged helix DNA-binding domain"/>
    <property type="match status" value="1"/>
</dbReference>
<dbReference type="InterPro" id="IPR013324">
    <property type="entry name" value="RNA_pol_sigma_r3/r4-like"/>
</dbReference>
<dbReference type="AlphaFoldDB" id="A0A1T5MHU7"/>
<name>A0A1T5MHU7_9FIRM</name>
<dbReference type="Gene3D" id="1.10.1740.10">
    <property type="match status" value="1"/>
</dbReference>
<dbReference type="OrthoDB" id="9782703at2"/>
<dbReference type="Pfam" id="PF04542">
    <property type="entry name" value="Sigma70_r2"/>
    <property type="match status" value="1"/>
</dbReference>
<dbReference type="InterPro" id="IPR014284">
    <property type="entry name" value="RNA_pol_sigma-70_dom"/>
</dbReference>
<comment type="similarity">
    <text evidence="1">Belongs to the sigma-70 factor family. ECF subfamily.</text>
</comment>
<dbReference type="InterPro" id="IPR013325">
    <property type="entry name" value="RNA_pol_sigma_r2"/>
</dbReference>
<evidence type="ECO:0000256" key="3">
    <source>
        <dbReference type="ARBA" id="ARBA00023082"/>
    </source>
</evidence>
<dbReference type="Pfam" id="PF08281">
    <property type="entry name" value="Sigma70_r4_2"/>
    <property type="match status" value="1"/>
</dbReference>
<evidence type="ECO:0000259" key="5">
    <source>
        <dbReference type="Pfam" id="PF04542"/>
    </source>
</evidence>
<dbReference type="InterPro" id="IPR007627">
    <property type="entry name" value="RNA_pol_sigma70_r2"/>
</dbReference>
<reference evidence="7 8" key="1">
    <citation type="submission" date="2017-02" db="EMBL/GenBank/DDBJ databases">
        <authorList>
            <person name="Peterson S.W."/>
        </authorList>
    </citation>
    <scope>NUCLEOTIDE SEQUENCE [LARGE SCALE GENOMIC DNA]</scope>
    <source>
        <strain evidence="7 8">M1</strain>
    </source>
</reference>
<keyword evidence="8" id="KW-1185">Reference proteome</keyword>
<evidence type="ECO:0000259" key="6">
    <source>
        <dbReference type="Pfam" id="PF08281"/>
    </source>
</evidence>
<evidence type="ECO:0000256" key="1">
    <source>
        <dbReference type="ARBA" id="ARBA00010641"/>
    </source>
</evidence>
<proteinExistence type="inferred from homology"/>
<keyword evidence="2" id="KW-0805">Transcription regulation</keyword>
<dbReference type="InterPro" id="IPR036388">
    <property type="entry name" value="WH-like_DNA-bd_sf"/>
</dbReference>
<dbReference type="GO" id="GO:0006352">
    <property type="term" value="P:DNA-templated transcription initiation"/>
    <property type="evidence" value="ECO:0007669"/>
    <property type="project" value="InterPro"/>
</dbReference>
<dbReference type="PANTHER" id="PTHR43133">
    <property type="entry name" value="RNA POLYMERASE ECF-TYPE SIGMA FACTO"/>
    <property type="match status" value="1"/>
</dbReference>
<accession>A0A1T5MHU7</accession>
<evidence type="ECO:0000256" key="2">
    <source>
        <dbReference type="ARBA" id="ARBA00023015"/>
    </source>
</evidence>
<evidence type="ECO:0000313" key="8">
    <source>
        <dbReference type="Proteomes" id="UP000190285"/>
    </source>
</evidence>
<dbReference type="InterPro" id="IPR013249">
    <property type="entry name" value="RNA_pol_sigma70_r4_t2"/>
</dbReference>
<organism evidence="7 8">
    <name type="scientific">Maledivibacter halophilus</name>
    <dbReference type="NCBI Taxonomy" id="36842"/>
    <lineage>
        <taxon>Bacteria</taxon>
        <taxon>Bacillati</taxon>
        <taxon>Bacillota</taxon>
        <taxon>Clostridia</taxon>
        <taxon>Peptostreptococcales</taxon>
        <taxon>Caminicellaceae</taxon>
        <taxon>Maledivibacter</taxon>
    </lineage>
</organism>
<protein>
    <submittedName>
        <fullName evidence="7">RNA polymerase sigma-70 factor, ECF subfamily</fullName>
    </submittedName>
</protein>
<dbReference type="SUPFAM" id="SSF88946">
    <property type="entry name" value="Sigma2 domain of RNA polymerase sigma factors"/>
    <property type="match status" value="1"/>
</dbReference>
<evidence type="ECO:0000313" key="7">
    <source>
        <dbReference type="EMBL" id="SKC87816.1"/>
    </source>
</evidence>
<dbReference type="Proteomes" id="UP000190285">
    <property type="component" value="Unassembled WGS sequence"/>
</dbReference>
<sequence>MSMSFFNILSNKKTLDFKQEACLYKKYYKTVYRTIYYCIKNKEITKELTNEAFITAFEKFYTLKDISKFKSWICAIGTNLAKKYIQKNSKLYFIEDYNNLSIVTNNIENEIIEKMDREMKLDYIKKSLEKINPQYKEIIILRYYCDMTYIEIAGHLDISIGTVKSRISRAKKQIINEVQIIEKEGVNYAR</sequence>